<dbReference type="InterPro" id="IPR002777">
    <property type="entry name" value="PFD_beta-like"/>
</dbReference>
<comment type="similarity">
    <text evidence="1">Belongs to the prefoldin subunit beta family.</text>
</comment>
<dbReference type="CDD" id="cd23161">
    <property type="entry name" value="Prefoldin_6"/>
    <property type="match status" value="1"/>
</dbReference>
<name>A0A6P3X1Q5_DINQU</name>
<dbReference type="Gene3D" id="1.10.287.370">
    <property type="match status" value="1"/>
</dbReference>
<dbReference type="AlphaFoldDB" id="A0A6P3X1Q5"/>
<evidence type="ECO:0000256" key="1">
    <source>
        <dbReference type="ARBA" id="ARBA00008045"/>
    </source>
</evidence>
<dbReference type="GeneID" id="106743192"/>
<dbReference type="GO" id="GO:0016272">
    <property type="term" value="C:prefoldin complex"/>
    <property type="evidence" value="ECO:0007669"/>
    <property type="project" value="InterPro"/>
</dbReference>
<dbReference type="RefSeq" id="XP_014472270.1">
    <property type="nucleotide sequence ID" value="XM_014616784.1"/>
</dbReference>
<dbReference type="Proteomes" id="UP000515204">
    <property type="component" value="Unplaced"/>
</dbReference>
<comment type="subunit">
    <text evidence="2">Heterohexamer of two PFD-alpha type and four PFD-beta type subunits.</text>
</comment>
<evidence type="ECO:0000256" key="3">
    <source>
        <dbReference type="ARBA" id="ARBA00023186"/>
    </source>
</evidence>
<evidence type="ECO:0000313" key="8">
    <source>
        <dbReference type="RefSeq" id="XP_014472271.1"/>
    </source>
</evidence>
<dbReference type="RefSeq" id="XP_014472271.1">
    <property type="nucleotide sequence ID" value="XM_014616785.1"/>
</dbReference>
<dbReference type="SUPFAM" id="SSF46579">
    <property type="entry name" value="Prefoldin"/>
    <property type="match status" value="1"/>
</dbReference>
<dbReference type="Pfam" id="PF01920">
    <property type="entry name" value="Prefoldin_2"/>
    <property type="match status" value="1"/>
</dbReference>
<dbReference type="FunFam" id="1.10.287.370:FF:000003">
    <property type="entry name" value="Prefoldin subunit 6"/>
    <property type="match status" value="1"/>
</dbReference>
<evidence type="ECO:0000256" key="4">
    <source>
        <dbReference type="ARBA" id="ARBA00072592"/>
    </source>
</evidence>
<proteinExistence type="inferred from homology"/>
<feature type="coiled-coil region" evidence="5">
    <location>
        <begin position="2"/>
        <end position="36"/>
    </location>
</feature>
<keyword evidence="6" id="KW-1185">Reference proteome</keyword>
<dbReference type="KEGG" id="dqu:106743192"/>
<dbReference type="PANTHER" id="PTHR21431">
    <property type="entry name" value="PREFOLDIN SUBUNIT 6"/>
    <property type="match status" value="1"/>
</dbReference>
<dbReference type="PANTHER" id="PTHR21431:SF0">
    <property type="entry name" value="PREFOLDIN SUBUNIT 6"/>
    <property type="match status" value="1"/>
</dbReference>
<dbReference type="GO" id="GO:0051087">
    <property type="term" value="F:protein-folding chaperone binding"/>
    <property type="evidence" value="ECO:0007669"/>
    <property type="project" value="TreeGrafter"/>
</dbReference>
<keyword evidence="5" id="KW-0175">Coiled coil</keyword>
<evidence type="ECO:0000256" key="2">
    <source>
        <dbReference type="ARBA" id="ARBA00011695"/>
    </source>
</evidence>
<dbReference type="InterPro" id="IPR009053">
    <property type="entry name" value="Prefoldin"/>
</dbReference>
<evidence type="ECO:0000256" key="5">
    <source>
        <dbReference type="SAM" id="Coils"/>
    </source>
</evidence>
<protein>
    <recommendedName>
        <fullName evidence="4">Probable prefoldin subunit 6</fullName>
    </recommendedName>
</protein>
<dbReference type="GO" id="GO:0006457">
    <property type="term" value="P:protein folding"/>
    <property type="evidence" value="ECO:0007669"/>
    <property type="project" value="InterPro"/>
</dbReference>
<keyword evidence="3" id="KW-0143">Chaperone</keyword>
<dbReference type="GO" id="GO:0051082">
    <property type="term" value="F:unfolded protein binding"/>
    <property type="evidence" value="ECO:0007669"/>
    <property type="project" value="InterPro"/>
</dbReference>
<organism evidence="6 7">
    <name type="scientific">Dinoponera quadriceps</name>
    <name type="common">South American ant</name>
    <dbReference type="NCBI Taxonomy" id="609295"/>
    <lineage>
        <taxon>Eukaryota</taxon>
        <taxon>Metazoa</taxon>
        <taxon>Ecdysozoa</taxon>
        <taxon>Arthropoda</taxon>
        <taxon>Hexapoda</taxon>
        <taxon>Insecta</taxon>
        <taxon>Pterygota</taxon>
        <taxon>Neoptera</taxon>
        <taxon>Endopterygota</taxon>
        <taxon>Hymenoptera</taxon>
        <taxon>Apocrita</taxon>
        <taxon>Aculeata</taxon>
        <taxon>Formicoidea</taxon>
        <taxon>Formicidae</taxon>
        <taxon>Ponerinae</taxon>
        <taxon>Ponerini</taxon>
        <taxon>Dinoponera</taxon>
    </lineage>
</organism>
<sequence length="129" mass="15079">MVEEIQKKLQNEVDKLRQVQKDYSKAINKRQQLDGQLNENIAVKKELDLLKQDNDVFKLIGPVLVKQDLDEAKQNVTKRMDYITAELKRMEELIATLDKKMDTHREALEKIQQTFQQAQIKASLSQQKA</sequence>
<gene>
    <name evidence="7 8 9" type="primary">LOC106743192</name>
</gene>
<feature type="coiled-coil region" evidence="5">
    <location>
        <begin position="73"/>
        <end position="121"/>
    </location>
</feature>
<evidence type="ECO:0000313" key="6">
    <source>
        <dbReference type="Proteomes" id="UP000515204"/>
    </source>
</evidence>
<dbReference type="GO" id="GO:0005737">
    <property type="term" value="C:cytoplasm"/>
    <property type="evidence" value="ECO:0007669"/>
    <property type="project" value="TreeGrafter"/>
</dbReference>
<accession>A0A6P3X1Q5</accession>
<evidence type="ECO:0000313" key="9">
    <source>
        <dbReference type="RefSeq" id="XP_014472272.1"/>
    </source>
</evidence>
<reference evidence="7 8" key="1">
    <citation type="submission" date="2025-04" db="UniProtKB">
        <authorList>
            <consortium name="RefSeq"/>
        </authorList>
    </citation>
    <scope>IDENTIFICATION</scope>
</reference>
<dbReference type="GO" id="GO:0051131">
    <property type="term" value="P:chaperone-mediated protein complex assembly"/>
    <property type="evidence" value="ECO:0007669"/>
    <property type="project" value="TreeGrafter"/>
</dbReference>
<evidence type="ECO:0000313" key="7">
    <source>
        <dbReference type="RefSeq" id="XP_014472270.1"/>
    </source>
</evidence>
<dbReference type="OrthoDB" id="248120at2759"/>
<dbReference type="RefSeq" id="XP_014472272.1">
    <property type="nucleotide sequence ID" value="XM_014616786.1"/>
</dbReference>
<dbReference type="CTD" id="10471"/>